<keyword evidence="14" id="KW-1185">Reference proteome</keyword>
<dbReference type="HOGENOM" id="CLU_000604_17_8_1"/>
<feature type="transmembrane region" description="Helical" evidence="10">
    <location>
        <begin position="193"/>
        <end position="212"/>
    </location>
</feature>
<dbReference type="KEGG" id="smo:SELMODRAFT_117529"/>
<dbReference type="Gene3D" id="3.40.50.300">
    <property type="entry name" value="P-loop containing nucleotide triphosphate hydrolases"/>
    <property type="match status" value="2"/>
</dbReference>
<dbReference type="PANTHER" id="PTHR43394">
    <property type="entry name" value="ATP-DEPENDENT PERMEASE MDL1, MITOCHONDRIAL"/>
    <property type="match status" value="1"/>
</dbReference>
<dbReference type="PROSITE" id="PS50893">
    <property type="entry name" value="ABC_TRANSPORTER_2"/>
    <property type="match status" value="2"/>
</dbReference>
<evidence type="ECO:0000256" key="7">
    <source>
        <dbReference type="ARBA" id="ARBA00022840"/>
    </source>
</evidence>
<organism evidence="14">
    <name type="scientific">Selaginella moellendorffii</name>
    <name type="common">Spikemoss</name>
    <dbReference type="NCBI Taxonomy" id="88036"/>
    <lineage>
        <taxon>Eukaryota</taxon>
        <taxon>Viridiplantae</taxon>
        <taxon>Streptophyta</taxon>
        <taxon>Embryophyta</taxon>
        <taxon>Tracheophyta</taxon>
        <taxon>Lycopodiopsida</taxon>
        <taxon>Selaginellales</taxon>
        <taxon>Selaginellaceae</taxon>
        <taxon>Selaginella</taxon>
    </lineage>
</organism>
<feature type="transmembrane region" description="Helical" evidence="10">
    <location>
        <begin position="169"/>
        <end position="187"/>
    </location>
</feature>
<keyword evidence="9 10" id="KW-0472">Membrane</keyword>
<dbReference type="Gramene" id="EFJ15862">
    <property type="protein sequence ID" value="EFJ15862"/>
    <property type="gene ID" value="SELMODRAFT_117529"/>
</dbReference>
<dbReference type="AlphaFoldDB" id="D8SIF8"/>
<feature type="domain" description="ABC transmembrane type-1" evidence="12">
    <location>
        <begin position="666"/>
        <end position="953"/>
    </location>
</feature>
<dbReference type="CDD" id="cd18577">
    <property type="entry name" value="ABC_6TM_Pgp_ABCB1_D1_like"/>
    <property type="match status" value="1"/>
</dbReference>
<dbReference type="InterPro" id="IPR027417">
    <property type="entry name" value="P-loop_NTPase"/>
</dbReference>
<feature type="domain" description="ABC transporter" evidence="11">
    <location>
        <begin position="365"/>
        <end position="601"/>
    </location>
</feature>
<dbReference type="Gene3D" id="1.20.1560.10">
    <property type="entry name" value="ABC transporter type 1, transmembrane domain"/>
    <property type="match status" value="1"/>
</dbReference>
<keyword evidence="5" id="KW-0677">Repeat</keyword>
<keyword evidence="7" id="KW-0067">ATP-binding</keyword>
<feature type="transmembrane region" description="Helical" evidence="10">
    <location>
        <begin position="38"/>
        <end position="66"/>
    </location>
</feature>
<dbReference type="InParanoid" id="D8SIF8"/>
<evidence type="ECO:0000256" key="4">
    <source>
        <dbReference type="ARBA" id="ARBA00022692"/>
    </source>
</evidence>
<feature type="transmembrane region" description="Helical" evidence="10">
    <location>
        <begin position="708"/>
        <end position="730"/>
    </location>
</feature>
<feature type="transmembrane region" description="Helical" evidence="10">
    <location>
        <begin position="812"/>
        <end position="831"/>
    </location>
</feature>
<evidence type="ECO:0008006" key="15">
    <source>
        <dbReference type="Google" id="ProtNLM"/>
    </source>
</evidence>
<feature type="transmembrane region" description="Helical" evidence="10">
    <location>
        <begin position="890"/>
        <end position="914"/>
    </location>
</feature>
<reference evidence="13 14" key="1">
    <citation type="journal article" date="2011" name="Science">
        <title>The Selaginella genome identifies genetic changes associated with the evolution of vascular plants.</title>
        <authorList>
            <person name="Banks J.A."/>
            <person name="Nishiyama T."/>
            <person name="Hasebe M."/>
            <person name="Bowman J.L."/>
            <person name="Gribskov M."/>
            <person name="dePamphilis C."/>
            <person name="Albert V.A."/>
            <person name="Aono N."/>
            <person name="Aoyama T."/>
            <person name="Ambrose B.A."/>
            <person name="Ashton N.W."/>
            <person name="Axtell M.J."/>
            <person name="Barker E."/>
            <person name="Barker M.S."/>
            <person name="Bennetzen J.L."/>
            <person name="Bonawitz N.D."/>
            <person name="Chapple C."/>
            <person name="Cheng C."/>
            <person name="Correa L.G."/>
            <person name="Dacre M."/>
            <person name="DeBarry J."/>
            <person name="Dreyer I."/>
            <person name="Elias M."/>
            <person name="Engstrom E.M."/>
            <person name="Estelle M."/>
            <person name="Feng L."/>
            <person name="Finet C."/>
            <person name="Floyd S.K."/>
            <person name="Frommer W.B."/>
            <person name="Fujita T."/>
            <person name="Gramzow L."/>
            <person name="Gutensohn M."/>
            <person name="Harholt J."/>
            <person name="Hattori M."/>
            <person name="Heyl A."/>
            <person name="Hirai T."/>
            <person name="Hiwatashi Y."/>
            <person name="Ishikawa M."/>
            <person name="Iwata M."/>
            <person name="Karol K.G."/>
            <person name="Koehler B."/>
            <person name="Kolukisaoglu U."/>
            <person name="Kubo M."/>
            <person name="Kurata T."/>
            <person name="Lalonde S."/>
            <person name="Li K."/>
            <person name="Li Y."/>
            <person name="Litt A."/>
            <person name="Lyons E."/>
            <person name="Manning G."/>
            <person name="Maruyama T."/>
            <person name="Michael T.P."/>
            <person name="Mikami K."/>
            <person name="Miyazaki S."/>
            <person name="Morinaga S."/>
            <person name="Murata T."/>
            <person name="Mueller-Roeber B."/>
            <person name="Nelson D.R."/>
            <person name="Obara M."/>
            <person name="Oguri Y."/>
            <person name="Olmstead R.G."/>
            <person name="Onodera N."/>
            <person name="Petersen B.L."/>
            <person name="Pils B."/>
            <person name="Prigge M."/>
            <person name="Rensing S.A."/>
            <person name="Riano-Pachon D.M."/>
            <person name="Roberts A.W."/>
            <person name="Sato Y."/>
            <person name="Scheller H.V."/>
            <person name="Schulz B."/>
            <person name="Schulz C."/>
            <person name="Shakirov E.V."/>
            <person name="Shibagaki N."/>
            <person name="Shinohara N."/>
            <person name="Shippen D.E."/>
            <person name="Soerensen I."/>
            <person name="Sotooka R."/>
            <person name="Sugimoto N."/>
            <person name="Sugita M."/>
            <person name="Sumikawa N."/>
            <person name="Tanurdzic M."/>
            <person name="Theissen G."/>
            <person name="Ulvskov P."/>
            <person name="Wakazuki S."/>
            <person name="Weng J.K."/>
            <person name="Willats W.W."/>
            <person name="Wipf D."/>
            <person name="Wolf P.G."/>
            <person name="Yang L."/>
            <person name="Zimmer A.D."/>
            <person name="Zhu Q."/>
            <person name="Mitros T."/>
            <person name="Hellsten U."/>
            <person name="Loque D."/>
            <person name="Otillar R."/>
            <person name="Salamov A."/>
            <person name="Schmutz J."/>
            <person name="Shapiro H."/>
            <person name="Lindquist E."/>
            <person name="Lucas S."/>
            <person name="Rokhsar D."/>
            <person name="Grigoriev I.V."/>
        </authorList>
    </citation>
    <scope>NUCLEOTIDE SEQUENCE [LARGE SCALE GENOMIC DNA]</scope>
</reference>
<comment type="similarity">
    <text evidence="2">Belongs to the ABC transporter superfamily. ABCB family. Multidrug resistance exporter (TC 3.A.1.201) subfamily.</text>
</comment>
<dbReference type="FunCoup" id="D8SIF8">
    <property type="interactions" value="498"/>
</dbReference>
<dbReference type="Proteomes" id="UP000001514">
    <property type="component" value="Unassembled WGS sequence"/>
</dbReference>
<evidence type="ECO:0000256" key="2">
    <source>
        <dbReference type="ARBA" id="ARBA00007577"/>
    </source>
</evidence>
<comment type="subcellular location">
    <subcellularLocation>
        <location evidence="1">Membrane</location>
        <topology evidence="1">Multi-pass membrane protein</topology>
    </subcellularLocation>
</comment>
<dbReference type="PROSITE" id="PS00211">
    <property type="entry name" value="ABC_TRANSPORTER_1"/>
    <property type="match status" value="1"/>
</dbReference>
<feature type="transmembrane region" description="Helical" evidence="10">
    <location>
        <begin position="304"/>
        <end position="322"/>
    </location>
</feature>
<dbReference type="PROSITE" id="PS50929">
    <property type="entry name" value="ABC_TM1F"/>
    <property type="match status" value="2"/>
</dbReference>
<gene>
    <name evidence="13" type="ORF">SELMODRAFT_117529</name>
</gene>
<dbReference type="GO" id="GO:0042626">
    <property type="term" value="F:ATPase-coupled transmembrane transporter activity"/>
    <property type="evidence" value="ECO:0000318"/>
    <property type="project" value="GO_Central"/>
</dbReference>
<dbReference type="InterPro" id="IPR003593">
    <property type="entry name" value="AAA+_ATPase"/>
</dbReference>
<dbReference type="InterPro" id="IPR039421">
    <property type="entry name" value="Type_1_exporter"/>
</dbReference>
<dbReference type="SUPFAM" id="SSF52540">
    <property type="entry name" value="P-loop containing nucleoside triphosphate hydrolases"/>
    <property type="match status" value="2"/>
</dbReference>
<dbReference type="Pfam" id="PF00664">
    <property type="entry name" value="ABC_membrane"/>
    <property type="match status" value="2"/>
</dbReference>
<dbReference type="InterPro" id="IPR011527">
    <property type="entry name" value="ABC1_TM_dom"/>
</dbReference>
<dbReference type="GO" id="GO:0055085">
    <property type="term" value="P:transmembrane transport"/>
    <property type="evidence" value="ECO:0000318"/>
    <property type="project" value="GO_Central"/>
</dbReference>
<evidence type="ECO:0000259" key="11">
    <source>
        <dbReference type="PROSITE" id="PS50893"/>
    </source>
</evidence>
<dbReference type="InterPro" id="IPR003439">
    <property type="entry name" value="ABC_transporter-like_ATP-bd"/>
</dbReference>
<sequence length="1232" mass="133730">MIRDGNCKQDVDDEPVKEQPHATVSYLQLFSFADYLDYVLIFLGTVGASVHGAAIPGFFVFFGKMIDEFGKDYNNPHKMGHEVSKYSLYFVYLGLVILVAAWLEVSCWTYTGERQSSRMRTHYLKAMLSQDVGFFDTDATTGEIVIGISSDTALVQEAIGPKAGNYVHYMARFFAGFAVGFTSVWQLTLLTLAVVPAIAVAGGAYAYTMVGLTTKNQKAYARAGEIAEETISQVRTVYSFVGEEKAQESYSRALETTLKLGKSGGLAKGLGLGATYGLTFGSWALLLWYAGVLVRHGTTNGGEAFTTILNVVISSLSLGNAAPNLGAFAKGKAAGYNILEMIKRKPAINPNTSDGKTISNVQGNIEFVDIHFSYPSRPDVTIFQKLCLKIPQGKTVAIVGGSGSGKSTVIALIERFYDPMSGIILLDSHDIKTLQLKWLRSQIGLVNQEPALFATTIRENILLGKPDASDDEIFEAATVAGAHAFIQQLPDGYETQVGEKGVQLSGGQKQRVAITRAMVKNPSILLLDEATSALDAASEQSVQEALDTLMVGRTTVVVAHRLSTVQNADIIAVVQGGKIVETGTHSALMAKGESGAYCELVRLQEAGKAKTLDGPPSKHSRYDFRLQSDAESQSIIGMEEDQRLSLPKPSFRRLLKLNAREWPQGVLGAFGAILAGVEMPFFAFGLTQVLVTYYNPDKHYVKKEVEKYVFFFTGLTILAVLANTLEHYFFGYMGECLTMRVRNMMFSAILKNELGWFEKADNYSSLVSSQLASDATLVRAAVGDRLSILLQNSALILGGFIIAFVLQWKLTLIVLALFPLLISAHVGEHLFMKGFGVNLSKVYARASVVAGEAVSNIRTVAAFCGESKVLELFNRQLEGIKKNSFARGQVAGLGYGLAQCCLYSSYGLALWYAAKLIKDGDSSFGPVIKCFILLIFTAFGVAETLALAPDLMRSSRAVGSVFAILDRKTEIDPDEPDSEIITHIRGDIEFKRVNFSYPSRPDVTIFYDLNLKVRAGSSLALVGASGSGKSSVVALIQRFYDPSAGKVLIDGMDIRRINLKSLRLHIGLVQQEPALFATSIYENVAYGRDGATESEVVEAAKAGNAHSFISSLPDGYQTQVGERGTQLSGGQKQRVAIARAVLKNPAILLLDEATSALDAQSEKVVQEALDRLMRGRTTVLVAHRLSTIQNAGVIAVVEGGRIVEQGSHRELMAKGDGAYARLVRLQQMKETR</sequence>
<dbReference type="PANTHER" id="PTHR43394:SF11">
    <property type="entry name" value="ATP-BINDING CASSETTE TRANSPORTER"/>
    <property type="match status" value="1"/>
</dbReference>
<dbReference type="FunFam" id="3.40.50.300:FF:000251">
    <property type="entry name" value="ABC transporter B family member 19"/>
    <property type="match status" value="1"/>
</dbReference>
<feature type="domain" description="ABC transmembrane type-1" evidence="12">
    <location>
        <begin position="42"/>
        <end position="330"/>
    </location>
</feature>
<evidence type="ECO:0000256" key="5">
    <source>
        <dbReference type="ARBA" id="ARBA00022737"/>
    </source>
</evidence>
<keyword evidence="3" id="KW-0813">Transport</keyword>
<dbReference type="eggNOG" id="KOG0055">
    <property type="taxonomic scope" value="Eukaryota"/>
</dbReference>
<dbReference type="OMA" id="HEVRKIC"/>
<feature type="transmembrane region" description="Helical" evidence="10">
    <location>
        <begin position="926"/>
        <end position="948"/>
    </location>
</feature>
<keyword evidence="8 10" id="KW-1133">Transmembrane helix</keyword>
<feature type="transmembrane region" description="Helical" evidence="10">
    <location>
        <begin position="666"/>
        <end position="688"/>
    </location>
</feature>
<dbReference type="GO" id="GO:0016020">
    <property type="term" value="C:membrane"/>
    <property type="evidence" value="ECO:0000318"/>
    <property type="project" value="GO_Central"/>
</dbReference>
<evidence type="ECO:0000256" key="9">
    <source>
        <dbReference type="ARBA" id="ARBA00023136"/>
    </source>
</evidence>
<dbReference type="CDD" id="cd18578">
    <property type="entry name" value="ABC_6TM_Pgp_ABCB1_D2_like"/>
    <property type="match status" value="1"/>
</dbReference>
<keyword evidence="6" id="KW-0547">Nucleotide-binding</keyword>
<accession>D8SIF8</accession>
<feature type="transmembrane region" description="Helical" evidence="10">
    <location>
        <begin position="86"/>
        <end position="110"/>
    </location>
</feature>
<dbReference type="EMBL" id="GL377621">
    <property type="protein sequence ID" value="EFJ15862.1"/>
    <property type="molecule type" value="Genomic_DNA"/>
</dbReference>
<feature type="transmembrane region" description="Helical" evidence="10">
    <location>
        <begin position="269"/>
        <end position="292"/>
    </location>
</feature>
<dbReference type="Pfam" id="PF00005">
    <property type="entry name" value="ABC_tran"/>
    <property type="match status" value="2"/>
</dbReference>
<dbReference type="InterPro" id="IPR036640">
    <property type="entry name" value="ABC1_TM_sf"/>
</dbReference>
<evidence type="ECO:0000256" key="10">
    <source>
        <dbReference type="SAM" id="Phobius"/>
    </source>
</evidence>
<evidence type="ECO:0000313" key="13">
    <source>
        <dbReference type="EMBL" id="EFJ15862.1"/>
    </source>
</evidence>
<dbReference type="InterPro" id="IPR017871">
    <property type="entry name" value="ABC_transporter-like_CS"/>
</dbReference>
<feature type="transmembrane region" description="Helical" evidence="10">
    <location>
        <begin position="786"/>
        <end position="806"/>
    </location>
</feature>
<evidence type="ECO:0000256" key="1">
    <source>
        <dbReference type="ARBA" id="ARBA00004141"/>
    </source>
</evidence>
<dbReference type="FunFam" id="3.40.50.300:FF:000205">
    <property type="entry name" value="ABC transporter B family member 4"/>
    <property type="match status" value="1"/>
</dbReference>
<dbReference type="GO" id="GO:0140359">
    <property type="term" value="F:ABC-type transporter activity"/>
    <property type="evidence" value="ECO:0007669"/>
    <property type="project" value="InterPro"/>
</dbReference>
<evidence type="ECO:0000259" key="12">
    <source>
        <dbReference type="PROSITE" id="PS50929"/>
    </source>
</evidence>
<evidence type="ECO:0000313" key="14">
    <source>
        <dbReference type="Proteomes" id="UP000001514"/>
    </source>
</evidence>
<dbReference type="SMART" id="SM00382">
    <property type="entry name" value="AAA"/>
    <property type="match status" value="2"/>
</dbReference>
<evidence type="ECO:0000256" key="8">
    <source>
        <dbReference type="ARBA" id="ARBA00022989"/>
    </source>
</evidence>
<protein>
    <recommendedName>
        <fullName evidence="15">ATP-binding cassette transporter</fullName>
    </recommendedName>
</protein>
<dbReference type="SUPFAM" id="SSF90123">
    <property type="entry name" value="ABC transporter transmembrane region"/>
    <property type="match status" value="2"/>
</dbReference>
<dbReference type="GO" id="GO:0016887">
    <property type="term" value="F:ATP hydrolysis activity"/>
    <property type="evidence" value="ECO:0007669"/>
    <property type="project" value="InterPro"/>
</dbReference>
<dbReference type="GO" id="GO:0005524">
    <property type="term" value="F:ATP binding"/>
    <property type="evidence" value="ECO:0007669"/>
    <property type="project" value="UniProtKB-KW"/>
</dbReference>
<keyword evidence="4 10" id="KW-0812">Transmembrane</keyword>
<evidence type="ECO:0000256" key="6">
    <source>
        <dbReference type="ARBA" id="ARBA00022741"/>
    </source>
</evidence>
<feature type="domain" description="ABC transporter" evidence="11">
    <location>
        <begin position="988"/>
        <end position="1224"/>
    </location>
</feature>
<evidence type="ECO:0000256" key="3">
    <source>
        <dbReference type="ARBA" id="ARBA00022448"/>
    </source>
</evidence>
<proteinExistence type="inferred from homology"/>
<name>D8SIF8_SELML</name>
<dbReference type="CDD" id="cd03249">
    <property type="entry name" value="ABC_MTABC3_MDL1_MDL2"/>
    <property type="match status" value="2"/>
</dbReference>